<feature type="region of interest" description="Disordered" evidence="7">
    <location>
        <begin position="1133"/>
        <end position="1152"/>
    </location>
</feature>
<dbReference type="InterPro" id="IPR023088">
    <property type="entry name" value="PDEase"/>
</dbReference>
<feature type="region of interest" description="Disordered" evidence="7">
    <location>
        <begin position="431"/>
        <end position="567"/>
    </location>
</feature>
<evidence type="ECO:0000313" key="9">
    <source>
        <dbReference type="EnsemblMetazoa" id="XP_012551782.2"/>
    </source>
</evidence>
<feature type="binding site" evidence="4">
    <location>
        <position position="906"/>
    </location>
    <ligand>
        <name>AMP</name>
        <dbReference type="ChEBI" id="CHEBI:456215"/>
    </ligand>
</feature>
<feature type="region of interest" description="Disordered" evidence="7">
    <location>
        <begin position="352"/>
        <end position="418"/>
    </location>
</feature>
<feature type="binding site" evidence="5">
    <location>
        <position position="739"/>
    </location>
    <ligand>
        <name>Zn(2+)</name>
        <dbReference type="ChEBI" id="CHEBI:29105"/>
        <label>1</label>
    </ligand>
</feature>
<name>A0A8R2C9G0_BOMMO</name>
<evidence type="ECO:0000259" key="8">
    <source>
        <dbReference type="PROSITE" id="PS51845"/>
    </source>
</evidence>
<comment type="cofactor">
    <cofactor evidence="6">
        <name>a divalent metal cation</name>
        <dbReference type="ChEBI" id="CHEBI:60240"/>
    </cofactor>
    <text evidence="6">Binds 2 divalent metal cations per subunit. Site 1 may preferentially bind zinc ions, while site 2 has a preference for magnesium and/or manganese ions.</text>
</comment>
<reference evidence="9" key="2">
    <citation type="submission" date="2022-06" db="UniProtKB">
        <authorList>
            <consortium name="EnsemblMetazoa"/>
        </authorList>
    </citation>
    <scope>IDENTIFICATION</scope>
    <source>
        <strain evidence="9">p50T (Dazao)</strain>
    </source>
</reference>
<organism evidence="9 10">
    <name type="scientific">Bombyx mori</name>
    <name type="common">Silk moth</name>
    <dbReference type="NCBI Taxonomy" id="7091"/>
    <lineage>
        <taxon>Eukaryota</taxon>
        <taxon>Metazoa</taxon>
        <taxon>Ecdysozoa</taxon>
        <taxon>Arthropoda</taxon>
        <taxon>Hexapoda</taxon>
        <taxon>Insecta</taxon>
        <taxon>Pterygota</taxon>
        <taxon>Neoptera</taxon>
        <taxon>Endopterygota</taxon>
        <taxon>Lepidoptera</taxon>
        <taxon>Glossata</taxon>
        <taxon>Ditrysia</taxon>
        <taxon>Bombycoidea</taxon>
        <taxon>Bombycidae</taxon>
        <taxon>Bombycinae</taxon>
        <taxon>Bombyx</taxon>
    </lineage>
</organism>
<feature type="compositionally biased region" description="Low complexity" evidence="7">
    <location>
        <begin position="54"/>
        <end position="70"/>
    </location>
</feature>
<evidence type="ECO:0000256" key="6">
    <source>
        <dbReference type="RuleBase" id="RU363067"/>
    </source>
</evidence>
<proteinExistence type="inferred from homology"/>
<comment type="similarity">
    <text evidence="6">Belongs to the cyclic nucleotide phosphodiesterase family.</text>
</comment>
<dbReference type="PROSITE" id="PS51845">
    <property type="entry name" value="PDEASE_I_2"/>
    <property type="match status" value="1"/>
</dbReference>
<keyword evidence="10" id="KW-1185">Reference proteome</keyword>
<dbReference type="SMART" id="SM00471">
    <property type="entry name" value="HDc"/>
    <property type="match status" value="1"/>
</dbReference>
<feature type="compositionally biased region" description="Basic and acidic residues" evidence="7">
    <location>
        <begin position="87"/>
        <end position="100"/>
    </location>
</feature>
<protein>
    <recommendedName>
        <fullName evidence="6">Phosphodiesterase</fullName>
        <ecNumber evidence="6">3.1.4.-</ecNumber>
    </recommendedName>
</protein>
<feature type="compositionally biased region" description="Polar residues" evidence="7">
    <location>
        <begin position="1037"/>
        <end position="1052"/>
    </location>
</feature>
<feature type="binding site" evidence="4">
    <location>
        <position position="855"/>
    </location>
    <ligand>
        <name>AMP</name>
        <dbReference type="ChEBI" id="CHEBI:456215"/>
    </ligand>
</feature>
<feature type="region of interest" description="Disordered" evidence="7">
    <location>
        <begin position="1032"/>
        <end position="1052"/>
    </location>
</feature>
<feature type="binding site" evidence="5">
    <location>
        <position position="740"/>
    </location>
    <ligand>
        <name>Zn(2+)</name>
        <dbReference type="ChEBI" id="CHEBI:29105"/>
        <label>1</label>
    </ligand>
</feature>
<dbReference type="GO" id="GO:0046872">
    <property type="term" value="F:metal ion binding"/>
    <property type="evidence" value="ECO:0007669"/>
    <property type="project" value="UniProtKB-KW"/>
</dbReference>
<dbReference type="EC" id="3.1.4.-" evidence="6"/>
<dbReference type="PRINTS" id="PR00387">
    <property type="entry name" value="PDIESTERASE1"/>
</dbReference>
<evidence type="ECO:0000256" key="3">
    <source>
        <dbReference type="PIRSR" id="PIRSR623088-1"/>
    </source>
</evidence>
<dbReference type="InterPro" id="IPR023174">
    <property type="entry name" value="PDEase_CS"/>
</dbReference>
<evidence type="ECO:0000313" key="10">
    <source>
        <dbReference type="Proteomes" id="UP000005204"/>
    </source>
</evidence>
<dbReference type="Gene3D" id="1.10.1300.10">
    <property type="entry name" value="3'5'-cyclic nucleotide phosphodiesterase, catalytic domain"/>
    <property type="match status" value="1"/>
</dbReference>
<keyword evidence="2 6" id="KW-0378">Hydrolase</keyword>
<dbReference type="Proteomes" id="UP000005204">
    <property type="component" value="Unassembled WGS sequence"/>
</dbReference>
<dbReference type="EnsemblMetazoa" id="XM_012696328.3">
    <property type="protein sequence ID" value="XP_012551782.2"/>
    <property type="gene ID" value="LOC101739482"/>
</dbReference>
<dbReference type="Pfam" id="PF00233">
    <property type="entry name" value="PDEase_I"/>
    <property type="match status" value="1"/>
</dbReference>
<dbReference type="PANTHER" id="PTHR11347">
    <property type="entry name" value="CYCLIC NUCLEOTIDE PHOSPHODIESTERASE"/>
    <property type="match status" value="1"/>
</dbReference>
<evidence type="ECO:0000256" key="2">
    <source>
        <dbReference type="ARBA" id="ARBA00022801"/>
    </source>
</evidence>
<dbReference type="PROSITE" id="PS00126">
    <property type="entry name" value="PDEASE_I_1"/>
    <property type="match status" value="1"/>
</dbReference>
<feature type="binding site" evidence="5">
    <location>
        <position position="740"/>
    </location>
    <ligand>
        <name>Zn(2+)</name>
        <dbReference type="ChEBI" id="CHEBI:29105"/>
        <label>2</label>
    </ligand>
</feature>
<feature type="binding site" evidence="4">
    <location>
        <position position="740"/>
    </location>
    <ligand>
        <name>AMP</name>
        <dbReference type="ChEBI" id="CHEBI:456215"/>
    </ligand>
</feature>
<feature type="compositionally biased region" description="Basic and acidic residues" evidence="7">
    <location>
        <begin position="537"/>
        <end position="561"/>
    </location>
</feature>
<feature type="region of interest" description="Disordered" evidence="7">
    <location>
        <begin position="256"/>
        <end position="317"/>
    </location>
</feature>
<feature type="binding site" evidence="5">
    <location>
        <position position="855"/>
    </location>
    <ligand>
        <name>Zn(2+)</name>
        <dbReference type="ChEBI" id="CHEBI:29105"/>
        <label>1</label>
    </ligand>
</feature>
<feature type="domain" description="PDEase" evidence="8">
    <location>
        <begin position="614"/>
        <end position="951"/>
    </location>
</feature>
<dbReference type="GO" id="GO:0007165">
    <property type="term" value="P:signal transduction"/>
    <property type="evidence" value="ECO:0007669"/>
    <property type="project" value="InterPro"/>
</dbReference>
<feature type="binding site" evidence="4">
    <location>
        <begin position="699"/>
        <end position="703"/>
    </location>
    <ligand>
        <name>AMP</name>
        <dbReference type="ChEBI" id="CHEBI:456215"/>
    </ligand>
</feature>
<dbReference type="InterPro" id="IPR003607">
    <property type="entry name" value="HD/PDEase_dom"/>
</dbReference>
<feature type="compositionally biased region" description="Low complexity" evidence="7">
    <location>
        <begin position="521"/>
        <end position="536"/>
    </location>
</feature>
<dbReference type="InterPro" id="IPR002073">
    <property type="entry name" value="PDEase_catalytic_dom"/>
</dbReference>
<feature type="compositionally biased region" description="Basic and acidic residues" evidence="7">
    <location>
        <begin position="1068"/>
        <end position="1081"/>
    </location>
</feature>
<reference evidence="10" key="1">
    <citation type="journal article" date="2008" name="Insect Biochem. Mol. Biol.">
        <title>The genome of a lepidopteran model insect, the silkworm Bombyx mori.</title>
        <authorList>
            <consortium name="International Silkworm Genome Consortium"/>
        </authorList>
    </citation>
    <scope>NUCLEOTIDE SEQUENCE [LARGE SCALE GENOMIC DNA]</scope>
    <source>
        <strain evidence="10">p50T</strain>
    </source>
</reference>
<sequence>MQGSRRLGTCGFCSMLSGLLRRAVCIGSRRGSSESFYRELGNQDTVKIEERSSDLSSNSSDDAANISPDSYRNGEGEPVSKKYGPTRGERAEDRHSDRDSPGAAACPLRVNKKRKTQSTSEEEPILCPKTAIEISEGSTVHQSPQLSDDAVLEGDEVNRQVASVEGMKTECKRETAPCTKEITGVRSKGETASTTEIASGISANLEICIPSKFHADGVLEEEKSPTLVVKTICNPKDETTLYSKVASKSAISLPTKEITGGSLKREKTAPPEPGTTSSSKGDTISPPKKSTGAIPKRVTSIPLKPPRISAPKSESAPATEEAIIATVEEETVFTVQKSTGAIPKKEPTFLPQAATVPTPKGRPDLVSKLPTASVSKRETGSHQKVIKTSSSKGKLASPRKLVTVSTPKDETDIHSEVATISTYEEETLPSLKKPTGAIPKEVKSASLKKPTGAIPKGDTGIIRKREAPPLPPRRAISKPTPEIPPKPAVTIPEEKVGLIPKHSGAIPRRKTTLPPKTVEETTATVSDSATAASSKETTIEKEGEAAEKTAADDTPKKDAKKTTTSKQKRAPDDPIFVYIGCCSDVVLLDPKKREEHFMGYLTIRKRRRKSQELSSIRREQLLTEYLSRSVSDYLHRNAGEWKFNAFYFDKLAGGRGLPALCLHLFEEHGLMEHFNLDIVKCWKLFTLFESGYHSTNPYHNSIHATDVTQAMHCFLLQGSIRAFIRPVEIIACLLSAIAHDIFHPGVNQGFLIATCNHLADLYRILEGTSENFSVLESHHWRAALSCIIESGLLEERPDLQEELKIHLKVLIMATDITRQHDYLSRFKKLLDTNTLDMRIQEHRILVLQIALKCADISNPCRPWSVSQKWSVKVCEEFFRQGDYEKMLDLPVTQLCDRDSTSIPKIQTGFFKFIVTPLITEWNRFLDSKLSSEMRANLNYNEVQWELLMTEEVGRETRLTINEMERRVETLKPLSDTSYKIHLTVYPRRASADPAGSDAATVLEQMQKSPVTVTEESGRGLTEDDRQAIARALPADGSSVTQRSELSDQDATPTTPVFLKCSLKVTKGKQKEAIRSDDDMLPSRETQSQRRGSAPAPICPTELRGGPSRARDAGSRRRASPVGTCQQWLARAMPRRSSLPVEVYPLDEVGPSK</sequence>
<dbReference type="AlphaFoldDB" id="A0A8R2C9G0"/>
<dbReference type="SUPFAM" id="SSF109604">
    <property type="entry name" value="HD-domain/PDEase-like"/>
    <property type="match status" value="1"/>
</dbReference>
<dbReference type="GO" id="GO:0004114">
    <property type="term" value="F:3',5'-cyclic-nucleotide phosphodiesterase activity"/>
    <property type="evidence" value="ECO:0007669"/>
    <property type="project" value="InterPro"/>
</dbReference>
<evidence type="ECO:0000256" key="5">
    <source>
        <dbReference type="PIRSR" id="PIRSR623088-3"/>
    </source>
</evidence>
<feature type="region of interest" description="Disordered" evidence="7">
    <location>
        <begin position="48"/>
        <end position="123"/>
    </location>
</feature>
<evidence type="ECO:0000256" key="7">
    <source>
        <dbReference type="SAM" id="MobiDB-lite"/>
    </source>
</evidence>
<evidence type="ECO:0000256" key="4">
    <source>
        <dbReference type="PIRSR" id="PIRSR623088-2"/>
    </source>
</evidence>
<accession>A0A8R2C9G0</accession>
<feature type="region of interest" description="Disordered" evidence="7">
    <location>
        <begin position="1068"/>
        <end position="1123"/>
    </location>
</feature>
<feature type="binding site" evidence="5">
    <location>
        <position position="703"/>
    </location>
    <ligand>
        <name>Zn(2+)</name>
        <dbReference type="ChEBI" id="CHEBI:29105"/>
        <label>1</label>
    </ligand>
</feature>
<dbReference type="InterPro" id="IPR036971">
    <property type="entry name" value="PDEase_catalytic_dom_sf"/>
</dbReference>
<evidence type="ECO:0000256" key="1">
    <source>
        <dbReference type="ARBA" id="ARBA00022723"/>
    </source>
</evidence>
<dbReference type="CDD" id="cd00077">
    <property type="entry name" value="HDc"/>
    <property type="match status" value="1"/>
</dbReference>
<feature type="active site" description="Proton donor" evidence="3">
    <location>
        <position position="699"/>
    </location>
</feature>
<keyword evidence="1 5" id="KW-0479">Metal-binding</keyword>